<dbReference type="RefSeq" id="WP_338239852.1">
    <property type="nucleotide sequence ID" value="NZ_BQKE01000007.1"/>
</dbReference>
<sequence>MSNTKTFSYTDFKGIARLPNLAKNNGLLLYKSREYTTSINPEQVFFIPNCNSSFTRPMSASNKKIAWPWCQPLLSRSLRKSEIIKDRESFRMAYQSSLNMEVFIEEEIVIALLNDCPIDDSYFQKLEELRLKFLSDIKATKAIQKEQDREFDFLRTYGTEVCKILATKRAEWNKTSPEKELANILQTSQTALSLPTKENSGFSNSYAHYKNISL</sequence>
<name>A0AAN4W548_9BACT</name>
<accession>A0AAN4W548</accession>
<gene>
    <name evidence="1" type="ORF">PEDI_53550</name>
</gene>
<organism evidence="1 2">
    <name type="scientific">Persicobacter diffluens</name>
    <dbReference type="NCBI Taxonomy" id="981"/>
    <lineage>
        <taxon>Bacteria</taxon>
        <taxon>Pseudomonadati</taxon>
        <taxon>Bacteroidota</taxon>
        <taxon>Cytophagia</taxon>
        <taxon>Cytophagales</taxon>
        <taxon>Persicobacteraceae</taxon>
        <taxon>Persicobacter</taxon>
    </lineage>
</organism>
<dbReference type="AlphaFoldDB" id="A0AAN4W548"/>
<dbReference type="EMBL" id="BQKE01000007">
    <property type="protein sequence ID" value="GJM64803.1"/>
    <property type="molecule type" value="Genomic_DNA"/>
</dbReference>
<reference evidence="1 2" key="1">
    <citation type="submission" date="2021-12" db="EMBL/GenBank/DDBJ databases">
        <title>Genome sequencing of bacteria with rrn-lacking chromosome and rrn-plasmid.</title>
        <authorList>
            <person name="Anda M."/>
            <person name="Iwasaki W."/>
        </authorList>
    </citation>
    <scope>NUCLEOTIDE SEQUENCE [LARGE SCALE GENOMIC DNA]</scope>
    <source>
        <strain evidence="1 2">NBRC 15940</strain>
    </source>
</reference>
<evidence type="ECO:0000313" key="1">
    <source>
        <dbReference type="EMBL" id="GJM64803.1"/>
    </source>
</evidence>
<comment type="caution">
    <text evidence="1">The sequence shown here is derived from an EMBL/GenBank/DDBJ whole genome shotgun (WGS) entry which is preliminary data.</text>
</comment>
<proteinExistence type="predicted"/>
<evidence type="ECO:0000313" key="2">
    <source>
        <dbReference type="Proteomes" id="UP001310022"/>
    </source>
</evidence>
<dbReference type="Proteomes" id="UP001310022">
    <property type="component" value="Unassembled WGS sequence"/>
</dbReference>
<protein>
    <submittedName>
        <fullName evidence="1">Uncharacterized protein</fullName>
    </submittedName>
</protein>
<keyword evidence="2" id="KW-1185">Reference proteome</keyword>